<dbReference type="PANTHER" id="PTHR22811">
    <property type="entry name" value="TRANSMEMBRANE EMP24 DOMAIN-CONTAINING PROTEIN"/>
    <property type="match status" value="1"/>
</dbReference>
<dbReference type="OrthoDB" id="6257462at2759"/>
<keyword evidence="3 8" id="KW-0812">Transmembrane</keyword>
<dbReference type="Pfam" id="PF01105">
    <property type="entry name" value="EMP24_GP25L"/>
    <property type="match status" value="1"/>
</dbReference>
<keyword evidence="4" id="KW-0732">Signal</keyword>
<name>A0A3P7RIE0_RODNA</name>
<dbReference type="AlphaFoldDB" id="A0A3P7RIE0"/>
<gene>
    <name evidence="10" type="ORF">HNAJ_LOCUS420</name>
</gene>
<evidence type="ECO:0000256" key="3">
    <source>
        <dbReference type="ARBA" id="ARBA00022692"/>
    </source>
</evidence>
<sequence length="536" mass="58771">MGLELCFSKTIQPIFASNRMVQSISCWNGSALVPTSSRRPKSRQGYLTSIADPTLRQKDTEMKKAVNTLQHVARAIISDPEAIPLMDPLAVVLKVGKNEMPVNSDEEALRSYLFTSDGSGQSPIAWGGQASPPPISMGGLGGGFVLDTEGGGGDELGSGYPGHGDVSGLYGNPFGASGAPTTYAPFPTHPVTPVYRETNGFNGNGVADDEDFQQLVENSGYEPTDVYSFNTDLPKEVTPPGWLDQFPNPTVNPWDTEGSGDEPPSIDHRTGSWKDDHRVKPPTEEQQPPVISGGSDSVGVGLVVGEVGKLDIPDQIWVPESGEVEQHYPGPINPRATTTSVSATLLPSLLLITISFVLLLSYKLEHINPKNKRDFNEPPMMRVEIYDPVNEQILSRDYSEAGNIHFTSEMSGVHKICVTPTSQIANNKKSRMKIYLDIQSVGADNYTVIGLSEKYTSVQLELRKALDSLDLIARWHAYMVMVLENEVKREERFRKTTNSISWKIFGVGILQILMLVGLGYWQTRSLKNYFIAKKLV</sequence>
<accession>A0A3P7RIE0</accession>
<evidence type="ECO:0000256" key="1">
    <source>
        <dbReference type="ARBA" id="ARBA00004479"/>
    </source>
</evidence>
<feature type="compositionally biased region" description="Basic and acidic residues" evidence="7">
    <location>
        <begin position="265"/>
        <end position="283"/>
    </location>
</feature>
<feature type="region of interest" description="Disordered" evidence="7">
    <location>
        <begin position="123"/>
        <end position="160"/>
    </location>
</feature>
<evidence type="ECO:0000256" key="5">
    <source>
        <dbReference type="ARBA" id="ARBA00022989"/>
    </source>
</evidence>
<evidence type="ECO:0000256" key="2">
    <source>
        <dbReference type="ARBA" id="ARBA00007104"/>
    </source>
</evidence>
<keyword evidence="6 8" id="KW-0472">Membrane</keyword>
<feature type="transmembrane region" description="Helical" evidence="8">
    <location>
        <begin position="341"/>
        <end position="362"/>
    </location>
</feature>
<evidence type="ECO:0000256" key="7">
    <source>
        <dbReference type="SAM" id="MobiDB-lite"/>
    </source>
</evidence>
<evidence type="ECO:0000259" key="9">
    <source>
        <dbReference type="PROSITE" id="PS50866"/>
    </source>
</evidence>
<proteinExistence type="inferred from homology"/>
<keyword evidence="5 8" id="KW-1133">Transmembrane helix</keyword>
<evidence type="ECO:0000256" key="8">
    <source>
        <dbReference type="SAM" id="Phobius"/>
    </source>
</evidence>
<feature type="compositionally biased region" description="Gly residues" evidence="7">
    <location>
        <begin position="138"/>
        <end position="160"/>
    </location>
</feature>
<keyword evidence="11" id="KW-1185">Reference proteome</keyword>
<reference evidence="10 11" key="1">
    <citation type="submission" date="2018-11" db="EMBL/GenBank/DDBJ databases">
        <authorList>
            <consortium name="Pathogen Informatics"/>
        </authorList>
    </citation>
    <scope>NUCLEOTIDE SEQUENCE [LARGE SCALE GENOMIC DNA]</scope>
</reference>
<evidence type="ECO:0000256" key="6">
    <source>
        <dbReference type="ARBA" id="ARBA00023136"/>
    </source>
</evidence>
<dbReference type="Proteomes" id="UP000278807">
    <property type="component" value="Unassembled WGS sequence"/>
</dbReference>
<evidence type="ECO:0000313" key="11">
    <source>
        <dbReference type="Proteomes" id="UP000278807"/>
    </source>
</evidence>
<dbReference type="InterPro" id="IPR015720">
    <property type="entry name" value="Emp24-like"/>
</dbReference>
<evidence type="ECO:0000256" key="4">
    <source>
        <dbReference type="ARBA" id="ARBA00022729"/>
    </source>
</evidence>
<feature type="transmembrane region" description="Helical" evidence="8">
    <location>
        <begin position="500"/>
        <end position="521"/>
    </location>
</feature>
<feature type="region of interest" description="Disordered" evidence="7">
    <location>
        <begin position="223"/>
        <end position="296"/>
    </location>
</feature>
<comment type="subcellular location">
    <subcellularLocation>
        <location evidence="1">Membrane</location>
        <topology evidence="1">Single-pass type I membrane protein</topology>
    </subcellularLocation>
</comment>
<comment type="similarity">
    <text evidence="2">Belongs to the EMP24/GP25L family.</text>
</comment>
<dbReference type="SMART" id="SM01190">
    <property type="entry name" value="EMP24_GP25L"/>
    <property type="match status" value="1"/>
</dbReference>
<dbReference type="InterPro" id="IPR009038">
    <property type="entry name" value="GOLD_dom"/>
</dbReference>
<evidence type="ECO:0000313" key="10">
    <source>
        <dbReference type="EMBL" id="VDN96279.1"/>
    </source>
</evidence>
<dbReference type="EMBL" id="UZAE01000108">
    <property type="protein sequence ID" value="VDN96279.1"/>
    <property type="molecule type" value="Genomic_DNA"/>
</dbReference>
<protein>
    <recommendedName>
        <fullName evidence="9">GOLD domain-containing protein</fullName>
    </recommendedName>
</protein>
<feature type="domain" description="GOLD" evidence="9">
    <location>
        <begin position="381"/>
        <end position="440"/>
    </location>
</feature>
<dbReference type="PROSITE" id="PS50866">
    <property type="entry name" value="GOLD"/>
    <property type="match status" value="1"/>
</dbReference>
<organism evidence="10 11">
    <name type="scientific">Rodentolepis nana</name>
    <name type="common">Dwarf tapeworm</name>
    <name type="synonym">Hymenolepis nana</name>
    <dbReference type="NCBI Taxonomy" id="102285"/>
    <lineage>
        <taxon>Eukaryota</taxon>
        <taxon>Metazoa</taxon>
        <taxon>Spiralia</taxon>
        <taxon>Lophotrochozoa</taxon>
        <taxon>Platyhelminthes</taxon>
        <taxon>Cestoda</taxon>
        <taxon>Eucestoda</taxon>
        <taxon>Cyclophyllidea</taxon>
        <taxon>Hymenolepididae</taxon>
        <taxon>Rodentolepis</taxon>
    </lineage>
</organism>
<dbReference type="GO" id="GO:0016020">
    <property type="term" value="C:membrane"/>
    <property type="evidence" value="ECO:0007669"/>
    <property type="project" value="UniProtKB-SubCell"/>
</dbReference>